<dbReference type="RefSeq" id="WP_141138256.1">
    <property type="nucleotide sequence ID" value="NZ_FXXQ01000004.1"/>
</dbReference>
<dbReference type="Proteomes" id="UP000201838">
    <property type="component" value="Unassembled WGS sequence"/>
</dbReference>
<reference evidence="3" key="1">
    <citation type="submission" date="2017-05" db="EMBL/GenBank/DDBJ databases">
        <authorList>
            <person name="Rodrigo-Torres L."/>
            <person name="Arahal R. D."/>
            <person name="Lucena T."/>
        </authorList>
    </citation>
    <scope>NUCLEOTIDE SEQUENCE [LARGE SCALE GENOMIC DNA]</scope>
    <source>
        <strain evidence="3">CECT 8489</strain>
    </source>
</reference>
<name>A0A238IZL1_9RHOB</name>
<keyword evidence="1" id="KW-0472">Membrane</keyword>
<evidence type="ECO:0000256" key="1">
    <source>
        <dbReference type="SAM" id="Phobius"/>
    </source>
</evidence>
<proteinExistence type="predicted"/>
<accession>A0A238IZL1</accession>
<protein>
    <submittedName>
        <fullName evidence="2">Uncharacterized protein</fullName>
    </submittedName>
</protein>
<dbReference type="AlphaFoldDB" id="A0A238IZL1"/>
<keyword evidence="3" id="KW-1185">Reference proteome</keyword>
<evidence type="ECO:0000313" key="3">
    <source>
        <dbReference type="Proteomes" id="UP000201838"/>
    </source>
</evidence>
<keyword evidence="1" id="KW-1133">Transmembrane helix</keyword>
<feature type="transmembrane region" description="Helical" evidence="1">
    <location>
        <begin position="44"/>
        <end position="64"/>
    </location>
</feature>
<gene>
    <name evidence="2" type="ORF">BOA8489_01590</name>
</gene>
<keyword evidence="1" id="KW-0812">Transmembrane</keyword>
<organism evidence="2 3">
    <name type="scientific">Boseongicola aestuarii</name>
    <dbReference type="NCBI Taxonomy" id="1470561"/>
    <lineage>
        <taxon>Bacteria</taxon>
        <taxon>Pseudomonadati</taxon>
        <taxon>Pseudomonadota</taxon>
        <taxon>Alphaproteobacteria</taxon>
        <taxon>Rhodobacterales</taxon>
        <taxon>Paracoccaceae</taxon>
        <taxon>Boseongicola</taxon>
    </lineage>
</organism>
<evidence type="ECO:0000313" key="2">
    <source>
        <dbReference type="EMBL" id="SMX23483.1"/>
    </source>
</evidence>
<sequence>MIPKIALLVLIFAVVAGAVAMLLKGAATVSQRHSDHDGGRAENMQRLSFFLLLALIAYVAATGAS</sequence>
<dbReference type="EMBL" id="FXXQ01000004">
    <property type="protein sequence ID" value="SMX23483.1"/>
    <property type="molecule type" value="Genomic_DNA"/>
</dbReference>